<gene>
    <name evidence="2" type="ORF">PR048_014304</name>
</gene>
<proteinExistence type="predicted"/>
<organism evidence="2 3">
    <name type="scientific">Dryococelus australis</name>
    <dbReference type="NCBI Taxonomy" id="614101"/>
    <lineage>
        <taxon>Eukaryota</taxon>
        <taxon>Metazoa</taxon>
        <taxon>Ecdysozoa</taxon>
        <taxon>Arthropoda</taxon>
        <taxon>Hexapoda</taxon>
        <taxon>Insecta</taxon>
        <taxon>Pterygota</taxon>
        <taxon>Neoptera</taxon>
        <taxon>Polyneoptera</taxon>
        <taxon>Phasmatodea</taxon>
        <taxon>Verophasmatodea</taxon>
        <taxon>Anareolatae</taxon>
        <taxon>Phasmatidae</taxon>
        <taxon>Eurycanthinae</taxon>
        <taxon>Dryococelus</taxon>
    </lineage>
</organism>
<dbReference type="Proteomes" id="UP001159363">
    <property type="component" value="Chromosome 4"/>
</dbReference>
<feature type="region of interest" description="Disordered" evidence="1">
    <location>
        <begin position="373"/>
        <end position="393"/>
    </location>
</feature>
<accession>A0ABQ9HDV7</accession>
<evidence type="ECO:0000313" key="2">
    <source>
        <dbReference type="EMBL" id="KAJ8882493.1"/>
    </source>
</evidence>
<reference evidence="2 3" key="1">
    <citation type="submission" date="2023-02" db="EMBL/GenBank/DDBJ databases">
        <title>LHISI_Scaffold_Assembly.</title>
        <authorList>
            <person name="Stuart O.P."/>
            <person name="Cleave R."/>
            <person name="Magrath M.J.L."/>
            <person name="Mikheyev A.S."/>
        </authorList>
    </citation>
    <scope>NUCLEOTIDE SEQUENCE [LARGE SCALE GENOMIC DNA]</scope>
    <source>
        <strain evidence="2">Daus_M_001</strain>
        <tissue evidence="2">Leg muscle</tissue>
    </source>
</reference>
<evidence type="ECO:0000256" key="1">
    <source>
        <dbReference type="SAM" id="MobiDB-lite"/>
    </source>
</evidence>
<comment type="caution">
    <text evidence="2">The sequence shown here is derived from an EMBL/GenBank/DDBJ whole genome shotgun (WGS) entry which is preliminary data.</text>
</comment>
<name>A0ABQ9HDV7_9NEOP</name>
<evidence type="ECO:0000313" key="3">
    <source>
        <dbReference type="Proteomes" id="UP001159363"/>
    </source>
</evidence>
<sequence>MCLIARIHAAAAHVQASQNVITATEDDMLSRCRLCIREGGHHLDSFLNFVTNCCTALIARNNILLIPDAGDERHNQCSPLVQSLRRSKLASGLWWANAPRPTSIKGRTQNGCVRLPLAALPETDSGSMFKVGTFQLVITVVARQYVRLVAYMASARLGRARQSSAQLRGCSEAFDSGLSNVSEGAHTTVRGGEVVRKLTFHYREPGSIPISVAVDIHICAARRVLPLAGGVFSVYSHLIRTEQRHDGNTARLARTSDEALGVSVSVEPIALSLLDLQCAGRMAKERERERETSFSCPGCRMRLSTSFRPRCRNEGGDNQRITSSTLAARKFPQIAPHVIGAVRRLRTAANSELIITRARVRQRCVAELVSDTTVSPCEPSSSDHNSTSHRHLQSSPEMLKMLYVSTNTCIVPPLHGHPDASMNPWKIPDCFATRHNSFKEGAHIVHWGCIHATGATVEKRLARSPPTKANRVQSPAESPDFPMWESCRAMPLVGGFSRESPVSPSLSFRCRYKFTLIITGSQHLSVKGRPNIFTHCMLLAFHVGEPGSIPSGVTPEFSHVGIVPDDTVGRQVFSGISRFPRPPGFRAAPHSPHFILTVSEDRDVKGHPNLSYVHATLMEQIVFRYMEVV</sequence>
<dbReference type="EMBL" id="JARBHB010000005">
    <property type="protein sequence ID" value="KAJ8882493.1"/>
    <property type="molecule type" value="Genomic_DNA"/>
</dbReference>
<keyword evidence="3" id="KW-1185">Reference proteome</keyword>
<protein>
    <submittedName>
        <fullName evidence="2">Uncharacterized protein</fullName>
    </submittedName>
</protein>
<feature type="compositionally biased region" description="Polar residues" evidence="1">
    <location>
        <begin position="373"/>
        <end position="385"/>
    </location>
</feature>